<sequence length="111" mass="12655">MTSKEASSQKLTAQARKHYRTIGHQLKPVVIIAQKGFNDNIKNEIDRALEDHELIKTKILTSTKEEKKSLIETICTTLNAQSVQSIGNIVLLYRPAKKQNPQLSNLLRFRK</sequence>
<dbReference type="NCBIfam" id="TIGR00253">
    <property type="entry name" value="RNA_bind_YhbY"/>
    <property type="match status" value="1"/>
</dbReference>
<dbReference type="PANTHER" id="PTHR40065:SF3">
    <property type="entry name" value="RNA-BINDING PROTEIN YHBY"/>
    <property type="match status" value="1"/>
</dbReference>
<keyword evidence="1 2" id="KW-0694">RNA-binding</keyword>
<proteinExistence type="predicted"/>
<dbReference type="SMART" id="SM01103">
    <property type="entry name" value="CRS1_YhbY"/>
    <property type="match status" value="1"/>
</dbReference>
<dbReference type="InterPro" id="IPR051925">
    <property type="entry name" value="RNA-binding_domain"/>
</dbReference>
<feature type="domain" description="CRM" evidence="3">
    <location>
        <begin position="9"/>
        <end position="105"/>
    </location>
</feature>
<name>A0A2A4MF95_9GAMM</name>
<dbReference type="PANTHER" id="PTHR40065">
    <property type="entry name" value="RNA-BINDING PROTEIN YHBY"/>
    <property type="match status" value="1"/>
</dbReference>
<dbReference type="AlphaFoldDB" id="A0A2A4MF95"/>
<dbReference type="InterPro" id="IPR035920">
    <property type="entry name" value="YhbY-like_sf"/>
</dbReference>
<dbReference type="InterPro" id="IPR001890">
    <property type="entry name" value="RNA-binding_CRM"/>
</dbReference>
<protein>
    <submittedName>
        <fullName evidence="4">Ribosome assembly RNA-binding protein YhbY</fullName>
    </submittedName>
</protein>
<dbReference type="InterPro" id="IPR017924">
    <property type="entry name" value="RNA-binding_YhbY"/>
</dbReference>
<evidence type="ECO:0000256" key="2">
    <source>
        <dbReference type="PROSITE-ProRule" id="PRU00626"/>
    </source>
</evidence>
<evidence type="ECO:0000313" key="4">
    <source>
        <dbReference type="EMBL" id="PCH58765.1"/>
    </source>
</evidence>
<gene>
    <name evidence="4" type="ORF">COC19_08245</name>
</gene>
<evidence type="ECO:0000259" key="3">
    <source>
        <dbReference type="PROSITE" id="PS51295"/>
    </source>
</evidence>
<evidence type="ECO:0000256" key="1">
    <source>
        <dbReference type="ARBA" id="ARBA00022884"/>
    </source>
</evidence>
<organism evidence="4 5">
    <name type="scientific">SAR86 cluster bacterium</name>
    <dbReference type="NCBI Taxonomy" id="2030880"/>
    <lineage>
        <taxon>Bacteria</taxon>
        <taxon>Pseudomonadati</taxon>
        <taxon>Pseudomonadota</taxon>
        <taxon>Gammaproteobacteria</taxon>
        <taxon>SAR86 cluster</taxon>
    </lineage>
</organism>
<dbReference type="EMBL" id="NVQR01000153">
    <property type="protein sequence ID" value="PCH58765.1"/>
    <property type="molecule type" value="Genomic_DNA"/>
</dbReference>
<dbReference type="Gene3D" id="3.30.110.60">
    <property type="entry name" value="YhbY-like"/>
    <property type="match status" value="1"/>
</dbReference>
<dbReference type="PROSITE" id="PS51295">
    <property type="entry name" value="CRM"/>
    <property type="match status" value="1"/>
</dbReference>
<accession>A0A2A4MF95</accession>
<comment type="caution">
    <text evidence="4">The sequence shown here is derived from an EMBL/GenBank/DDBJ whole genome shotgun (WGS) entry which is preliminary data.</text>
</comment>
<dbReference type="GO" id="GO:0003723">
    <property type="term" value="F:RNA binding"/>
    <property type="evidence" value="ECO:0007669"/>
    <property type="project" value="UniProtKB-UniRule"/>
</dbReference>
<dbReference type="Pfam" id="PF01985">
    <property type="entry name" value="CRS1_YhbY"/>
    <property type="match status" value="1"/>
</dbReference>
<reference evidence="5" key="1">
    <citation type="submission" date="2017-08" db="EMBL/GenBank/DDBJ databases">
        <title>A dynamic microbial community with high functional redundancy inhabits the cold, oxic subseafloor aquifer.</title>
        <authorList>
            <person name="Tully B.J."/>
            <person name="Wheat C.G."/>
            <person name="Glazer B.T."/>
            <person name="Huber J.A."/>
        </authorList>
    </citation>
    <scope>NUCLEOTIDE SEQUENCE [LARGE SCALE GENOMIC DNA]</scope>
</reference>
<dbReference type="SUPFAM" id="SSF75471">
    <property type="entry name" value="YhbY-like"/>
    <property type="match status" value="1"/>
</dbReference>
<dbReference type="Proteomes" id="UP000218172">
    <property type="component" value="Unassembled WGS sequence"/>
</dbReference>
<evidence type="ECO:0000313" key="5">
    <source>
        <dbReference type="Proteomes" id="UP000218172"/>
    </source>
</evidence>